<dbReference type="PROSITE" id="PS50294">
    <property type="entry name" value="WD_REPEATS_REGION"/>
    <property type="match status" value="1"/>
</dbReference>
<evidence type="ECO:0000256" key="1">
    <source>
        <dbReference type="ARBA" id="ARBA00004496"/>
    </source>
</evidence>
<comment type="subcellular location">
    <subcellularLocation>
        <location evidence="1">Cytoplasm</location>
    </subcellularLocation>
</comment>
<dbReference type="PANTHER" id="PTHR46853:SF1">
    <property type="entry name" value="METHYLOSOME PROTEIN 50"/>
    <property type="match status" value="1"/>
</dbReference>
<evidence type="ECO:0000256" key="2">
    <source>
        <dbReference type="ARBA" id="ARBA00022490"/>
    </source>
</evidence>
<dbReference type="PANTHER" id="PTHR46853">
    <property type="entry name" value="METHYLOSOME PROTEIN 50"/>
    <property type="match status" value="1"/>
</dbReference>
<dbReference type="Proteomes" id="UP001374579">
    <property type="component" value="Unassembled WGS sequence"/>
</dbReference>
<dbReference type="InterPro" id="IPR001680">
    <property type="entry name" value="WD40_rpt"/>
</dbReference>
<evidence type="ECO:0008006" key="6">
    <source>
        <dbReference type="Google" id="ProtNLM"/>
    </source>
</evidence>
<accession>A0AAN9GG21</accession>
<organism evidence="4 5">
    <name type="scientific">Littorina saxatilis</name>
    <dbReference type="NCBI Taxonomy" id="31220"/>
    <lineage>
        <taxon>Eukaryota</taxon>
        <taxon>Metazoa</taxon>
        <taxon>Spiralia</taxon>
        <taxon>Lophotrochozoa</taxon>
        <taxon>Mollusca</taxon>
        <taxon>Gastropoda</taxon>
        <taxon>Caenogastropoda</taxon>
        <taxon>Littorinimorpha</taxon>
        <taxon>Littorinoidea</taxon>
        <taxon>Littorinidae</taxon>
        <taxon>Littorina</taxon>
    </lineage>
</organism>
<dbReference type="AlphaFoldDB" id="A0AAN9GG21"/>
<dbReference type="Gene3D" id="2.130.10.10">
    <property type="entry name" value="YVTN repeat-like/Quinoprotein amine dehydrogenase"/>
    <property type="match status" value="1"/>
</dbReference>
<evidence type="ECO:0000313" key="5">
    <source>
        <dbReference type="Proteomes" id="UP001374579"/>
    </source>
</evidence>
<dbReference type="SMART" id="SM00320">
    <property type="entry name" value="WD40"/>
    <property type="match status" value="5"/>
</dbReference>
<keyword evidence="2" id="KW-0963">Cytoplasm</keyword>
<dbReference type="InterPro" id="IPR015943">
    <property type="entry name" value="WD40/YVTN_repeat-like_dom_sf"/>
</dbReference>
<dbReference type="InterPro" id="IPR036322">
    <property type="entry name" value="WD40_repeat_dom_sf"/>
</dbReference>
<feature type="repeat" description="WD" evidence="3">
    <location>
        <begin position="104"/>
        <end position="136"/>
    </location>
</feature>
<evidence type="ECO:0000256" key="3">
    <source>
        <dbReference type="PROSITE-ProRule" id="PRU00221"/>
    </source>
</evidence>
<evidence type="ECO:0000313" key="4">
    <source>
        <dbReference type="EMBL" id="KAK7107598.1"/>
    </source>
</evidence>
<protein>
    <recommendedName>
        <fullName evidence="6">Peroxin-7</fullName>
    </recommendedName>
</protein>
<comment type="caution">
    <text evidence="4">The sequence shown here is derived from an EMBL/GenBank/DDBJ whole genome shotgun (WGS) entry which is preliminary data.</text>
</comment>
<dbReference type="Pfam" id="PF00400">
    <property type="entry name" value="WD40"/>
    <property type="match status" value="4"/>
</dbReference>
<reference evidence="4 5" key="1">
    <citation type="submission" date="2024-02" db="EMBL/GenBank/DDBJ databases">
        <title>Chromosome-scale genome assembly of the rough periwinkle Littorina saxatilis.</title>
        <authorList>
            <person name="De Jode A."/>
            <person name="Faria R."/>
            <person name="Formenti G."/>
            <person name="Sims Y."/>
            <person name="Smith T.P."/>
            <person name="Tracey A."/>
            <person name="Wood J.M.D."/>
            <person name="Zagrodzka Z.B."/>
            <person name="Johannesson K."/>
            <person name="Butlin R.K."/>
            <person name="Leder E.H."/>
        </authorList>
    </citation>
    <scope>NUCLEOTIDE SEQUENCE [LARGE SCALE GENOMIC DNA]</scope>
    <source>
        <strain evidence="4">Snail1</strain>
        <tissue evidence="4">Muscle</tissue>
    </source>
</reference>
<sequence>MMEDQVPASMDKHLDVLQINGNGGLLLGASSLTGRYWLGSLWYYTNPERAPEVDKCTAGVQLEAGVRDASWVDTQRVLVGLDTGGAALWELQDENKLFGMISSANEHDNMVSSVSVNSDASQFVTASYDHTIKVWNPDLTSLYTYKAHSDIVWDVQCHPTEPALFLSCSQDGKTVLWDSRESKPATLIGKCTPGFSPTCVRWQPSARNMYAVGDEGGNICLQDLRAVVEKTVTYQPHNRFVTRLAFSPERPNLLASVSEDCGTVVATTNASSADVLYKSTGHTDFVCGLAWQTGDRLLTSSWDGRIIQHVIGTSGVNGGPEVKVNGDIEVDEQPGSNPS</sequence>
<dbReference type="PROSITE" id="PS50082">
    <property type="entry name" value="WD_REPEATS_2"/>
    <property type="match status" value="2"/>
</dbReference>
<proteinExistence type="predicted"/>
<dbReference type="GO" id="GO:0034709">
    <property type="term" value="C:methylosome"/>
    <property type="evidence" value="ECO:0007669"/>
    <property type="project" value="TreeGrafter"/>
</dbReference>
<dbReference type="InterPro" id="IPR052139">
    <property type="entry name" value="Methylosome_Comp_WDR77"/>
</dbReference>
<dbReference type="EMBL" id="JBAMIC010000004">
    <property type="protein sequence ID" value="KAK7107598.1"/>
    <property type="molecule type" value="Genomic_DNA"/>
</dbReference>
<dbReference type="GO" id="GO:0007309">
    <property type="term" value="P:oocyte axis specification"/>
    <property type="evidence" value="ECO:0007669"/>
    <property type="project" value="TreeGrafter"/>
</dbReference>
<keyword evidence="3" id="KW-0853">WD repeat</keyword>
<name>A0AAN9GG21_9CAEN</name>
<feature type="repeat" description="WD" evidence="3">
    <location>
        <begin position="145"/>
        <end position="187"/>
    </location>
</feature>
<gene>
    <name evidence="4" type="ORF">V1264_015495</name>
</gene>
<keyword evidence="5" id="KW-1185">Reference proteome</keyword>
<dbReference type="SUPFAM" id="SSF50978">
    <property type="entry name" value="WD40 repeat-like"/>
    <property type="match status" value="1"/>
</dbReference>